<evidence type="ECO:0000313" key="2">
    <source>
        <dbReference type="Proteomes" id="UP000831701"/>
    </source>
</evidence>
<dbReference type="EMBL" id="CM041545">
    <property type="protein sequence ID" value="KAI3362167.1"/>
    <property type="molecule type" value="Genomic_DNA"/>
</dbReference>
<reference evidence="1" key="1">
    <citation type="submission" date="2022-04" db="EMBL/GenBank/DDBJ databases">
        <title>Jade perch genome.</title>
        <authorList>
            <person name="Chao B."/>
        </authorList>
    </citation>
    <scope>NUCLEOTIDE SEQUENCE</scope>
    <source>
        <strain evidence="1">CB-2022</strain>
    </source>
</reference>
<comment type="caution">
    <text evidence="1">The sequence shown here is derived from an EMBL/GenBank/DDBJ whole genome shotgun (WGS) entry which is preliminary data.</text>
</comment>
<organism evidence="1 2">
    <name type="scientific">Scortum barcoo</name>
    <name type="common">barcoo grunter</name>
    <dbReference type="NCBI Taxonomy" id="214431"/>
    <lineage>
        <taxon>Eukaryota</taxon>
        <taxon>Metazoa</taxon>
        <taxon>Chordata</taxon>
        <taxon>Craniata</taxon>
        <taxon>Vertebrata</taxon>
        <taxon>Euteleostomi</taxon>
        <taxon>Actinopterygii</taxon>
        <taxon>Neopterygii</taxon>
        <taxon>Teleostei</taxon>
        <taxon>Neoteleostei</taxon>
        <taxon>Acanthomorphata</taxon>
        <taxon>Eupercaria</taxon>
        <taxon>Centrarchiformes</taxon>
        <taxon>Terapontoidei</taxon>
        <taxon>Terapontidae</taxon>
        <taxon>Scortum</taxon>
    </lineage>
</organism>
<evidence type="ECO:0000313" key="1">
    <source>
        <dbReference type="EMBL" id="KAI3362167.1"/>
    </source>
</evidence>
<accession>A0ACB8W4L5</accession>
<sequence length="1040" mass="114995">PAMPARNRYNLVVDDVADSRVPLHNEEAYQHGIYFQAKYVGSLDVPRPNSRMEIVAAMRRIRYEFKAKNIKKKKVSIVVSVDGVKVMLRKKQKAKKRMDLGREQDADHARSHIQVSHTSQIFYVSHDSQDLKIFSYIARDGSSNSFRCNVFKSKKKTQAMRIVRTVGQAFEVCHKLSLQHAEQDADGQADGESDKSTEEPSSQGRKLTGAERGEEEEDGKHGGRQGGDDPSAGTSLCEKAVSEILQSLAELNVVKPGQTIIMLLCGLGSSRGTGPRRPNPWTKTLAIGTWNVHQCMWHQDTLGRRSMIDFVVISSDLRPYVLDTRVKRGAELSTDHHLVVSWIRWQRRKLGQTWQTQTFRFRGRLGNIESEWTMFSASIVDAAVRLRSCGRKVSGACRGVEPPKPGGGHRKPSKPQPGGPGGKNWVWEEAMEEDYRSASKRFFWQTVRRLLRRGKQYSANTVYSVGGELLTSTGDIVGRWKKYFEDLLNPTDLPSNEEAEAGDSEVDSSITQAEVTEVVRKLLMGITLLSLPGKVYARVLERRIRPIVDPRIQEEQCGFRPGRGTLDQLYNPPQGFLGVASSQGPEGVRFGNHRISSLLFADDVVLMASSSPGPSACTGADLDRRSLFTVTSQGITPRSPCSQSLTPLASQHYLQFLQQQLQQQQQHTQVAVAQVQLLKDQMAAETAARMEAQARVHQLLLQNRDLLQHLALLVKQLKELENRSPKSTQPGQPQQEPQANGHNDQQLLSSRISTSAKPLTLNLKNHYSQALDQLITSTPAWPLQTSPLSPTQVDCAESYLNLLNLENSTKPDAPVNGELDPFIRANGTADSKESSCNEIVPFTLRNSANLDEKFKQTIPKLDPPPPSMNRKRASRTFSPGSEVTAVSAPGEVTANDVAPSRSSSLSFPDITPSSLSSADFHSLSNGESSSCSASEDSGVRSETKSLLSPLRDDDDLFGDRGMFLTASSGCDSPLEERCGGVLSCSEVYHAETPVLVPHSNTCEHPLPFSSPMNDTCLHISFSEEELLESSQEDPNIPQRS</sequence>
<keyword evidence="2" id="KW-1185">Reference proteome</keyword>
<protein>
    <submittedName>
        <fullName evidence="1">Uncharacterized protein</fullName>
    </submittedName>
</protein>
<name>A0ACB8W4L5_9TELE</name>
<dbReference type="Proteomes" id="UP000831701">
    <property type="component" value="Chromosome 15"/>
</dbReference>
<gene>
    <name evidence="1" type="ORF">L3Q82_012490</name>
</gene>
<feature type="non-terminal residue" evidence="1">
    <location>
        <position position="1"/>
    </location>
</feature>
<proteinExistence type="predicted"/>